<dbReference type="Pfam" id="PF00149">
    <property type="entry name" value="Metallophos"/>
    <property type="match status" value="1"/>
</dbReference>
<proteinExistence type="predicted"/>
<evidence type="ECO:0000256" key="1">
    <source>
        <dbReference type="ARBA" id="ARBA00022801"/>
    </source>
</evidence>
<keyword evidence="3" id="KW-0732">Signal</keyword>
<dbReference type="GO" id="GO:0008081">
    <property type="term" value="F:phosphoric diester hydrolase activity"/>
    <property type="evidence" value="ECO:0007669"/>
    <property type="project" value="TreeGrafter"/>
</dbReference>
<evidence type="ECO:0000313" key="6">
    <source>
        <dbReference type="Proteomes" id="UP000224854"/>
    </source>
</evidence>
<name>A0A2C5ZP13_9HYPO</name>
<sequence>MRSHSLLPLLALSRTVHSDTAAQLSGADIVASPMSLKSKADAIWEKLKGDASCGGAEALLAIFKGLAVFGDEPVIKVAQGICKATGKLDADVCDGAIALEGPIIADVIRHMKLGSRSSYSFGTTVLGVCGYPDVVPWDVPFPSPKPDGGRPKPSGKTPIKVVHYSDIHIDEMYQTGANADCTKPICCRPYTEADAPGNAKRAAGPFGDHKCDVPHSLEESMYRAINQIVPDAAFAMFTGDIVDHGVWMTSQAANEEKIQNAYNVMNQSLPLLYGTAGNHEAHPVNGFQPKEQGDETSWVYSLLSTNWNHWVGSFAAESTAMAGSYSTKVPDRNLRIISLNTNFYYRDNFYMYRNFDEMDPNNQISWLVQQLDMAEKAHENVWLIGHMPLGDADALRDQSNYLDQVFKRYSSTIAGGFFGHTHVDHFEISYTDYGNRNAQDAFMMSYIAPSLTPTAGQPAFRVYDVDPETFGVLDATTYIADMSSADYQTKGPVWTKLYSAKEAYGPLVKPPVTDPKAELTPAFWHQVTEAMEADDSVFDAYIGRKSRGWQVPSCRGECKVQEICQLRAGRSQDNCFKPTGGISFTKRDEGLLNPHGEHDECGKPVSLTAFGALTESKDYIKLLLELSEQEIAYHKKVGTEPAGEGEGGEKA</sequence>
<dbReference type="CDD" id="cd00842">
    <property type="entry name" value="MPP_ASMase"/>
    <property type="match status" value="1"/>
</dbReference>
<feature type="chain" id="PRO_5012406229" description="Calcineurin-like phosphoesterase domain-containing protein" evidence="3">
    <location>
        <begin position="19"/>
        <end position="651"/>
    </location>
</feature>
<dbReference type="PANTHER" id="PTHR10340:SF34">
    <property type="entry name" value="SPHINGOMYELIN PHOSPHODIESTERASE"/>
    <property type="match status" value="1"/>
</dbReference>
<dbReference type="EMBL" id="NJEU01000041">
    <property type="protein sequence ID" value="PHH82807.1"/>
    <property type="molecule type" value="Genomic_DNA"/>
</dbReference>
<dbReference type="InterPro" id="IPR041805">
    <property type="entry name" value="ASMase/PPN1_MPP"/>
</dbReference>
<comment type="caution">
    <text evidence="5">The sequence shown here is derived from an EMBL/GenBank/DDBJ whole genome shotgun (WGS) entry which is preliminary data.</text>
</comment>
<accession>A0A2C5ZP13</accession>
<dbReference type="Proteomes" id="UP000224854">
    <property type="component" value="Unassembled WGS sequence"/>
</dbReference>
<evidence type="ECO:0000313" key="5">
    <source>
        <dbReference type="EMBL" id="PHH82807.1"/>
    </source>
</evidence>
<protein>
    <recommendedName>
        <fullName evidence="4">Calcineurin-like phosphoesterase domain-containing protein</fullName>
    </recommendedName>
</protein>
<evidence type="ECO:0000256" key="3">
    <source>
        <dbReference type="SAM" id="SignalP"/>
    </source>
</evidence>
<dbReference type="InterPro" id="IPR004843">
    <property type="entry name" value="Calcineurin-like_PHP"/>
</dbReference>
<dbReference type="PANTHER" id="PTHR10340">
    <property type="entry name" value="SPHINGOMYELIN PHOSPHODIESTERASE"/>
    <property type="match status" value="1"/>
</dbReference>
<dbReference type="OrthoDB" id="282973at2759"/>
<dbReference type="Gene3D" id="3.60.21.10">
    <property type="match status" value="1"/>
</dbReference>
<dbReference type="AlphaFoldDB" id="A0A2C5ZP13"/>
<evidence type="ECO:0000256" key="2">
    <source>
        <dbReference type="ARBA" id="ARBA00023180"/>
    </source>
</evidence>
<keyword evidence="1" id="KW-0378">Hydrolase</keyword>
<dbReference type="SUPFAM" id="SSF56300">
    <property type="entry name" value="Metallo-dependent phosphatases"/>
    <property type="match status" value="1"/>
</dbReference>
<evidence type="ECO:0000259" key="4">
    <source>
        <dbReference type="Pfam" id="PF00149"/>
    </source>
</evidence>
<feature type="domain" description="Calcineurin-like phosphoesterase" evidence="4">
    <location>
        <begin position="159"/>
        <end position="423"/>
    </location>
</feature>
<keyword evidence="2" id="KW-0325">Glycoprotein</keyword>
<gene>
    <name evidence="5" type="ORF">CDD82_4786</name>
</gene>
<dbReference type="InterPro" id="IPR029052">
    <property type="entry name" value="Metallo-depent_PP-like"/>
</dbReference>
<feature type="signal peptide" evidence="3">
    <location>
        <begin position="1"/>
        <end position="18"/>
    </location>
</feature>
<keyword evidence="6" id="KW-1185">Reference proteome</keyword>
<reference evidence="5 6" key="1">
    <citation type="submission" date="2017-06" db="EMBL/GenBank/DDBJ databases">
        <title>Ant-infecting Ophiocordyceps genomes reveal a high diversity of potential behavioral manipulation genes and a possible major role for enterotoxins.</title>
        <authorList>
            <person name="De Bekker C."/>
            <person name="Evans H.C."/>
            <person name="Brachmann A."/>
            <person name="Hughes D.P."/>
        </authorList>
    </citation>
    <scope>NUCLEOTIDE SEQUENCE [LARGE SCALE GENOMIC DNA]</scope>
    <source>
        <strain evidence="5 6">1348a</strain>
    </source>
</reference>
<organism evidence="5 6">
    <name type="scientific">Ophiocordyceps australis</name>
    <dbReference type="NCBI Taxonomy" id="1399860"/>
    <lineage>
        <taxon>Eukaryota</taxon>
        <taxon>Fungi</taxon>
        <taxon>Dikarya</taxon>
        <taxon>Ascomycota</taxon>
        <taxon>Pezizomycotina</taxon>
        <taxon>Sordariomycetes</taxon>
        <taxon>Hypocreomycetidae</taxon>
        <taxon>Hypocreales</taxon>
        <taxon>Ophiocordycipitaceae</taxon>
        <taxon>Ophiocordyceps</taxon>
    </lineage>
</organism>